<protein>
    <submittedName>
        <fullName evidence="1">Uncharacterized protein</fullName>
    </submittedName>
</protein>
<organism evidence="1 2">
    <name type="scientific">Kingella oralis ATCC 51147</name>
    <dbReference type="NCBI Taxonomy" id="629741"/>
    <lineage>
        <taxon>Bacteria</taxon>
        <taxon>Pseudomonadati</taxon>
        <taxon>Pseudomonadota</taxon>
        <taxon>Betaproteobacteria</taxon>
        <taxon>Neisseriales</taxon>
        <taxon>Neisseriaceae</taxon>
        <taxon>Kingella</taxon>
    </lineage>
</organism>
<dbReference type="Proteomes" id="UP000003009">
    <property type="component" value="Unassembled WGS sequence"/>
</dbReference>
<name>C4GML9_9NEIS</name>
<dbReference type="HOGENOM" id="CLU_3234796_0_0_4"/>
<proteinExistence type="predicted"/>
<sequence>MPICTGENRQYSLRPARPLNTAYCFNTAKYSSIYPSLCFRLPY</sequence>
<comment type="caution">
    <text evidence="1">The sequence shown here is derived from an EMBL/GenBank/DDBJ whole genome shotgun (WGS) entry which is preliminary data.</text>
</comment>
<dbReference type="STRING" id="629741.GCWU000324_02953"/>
<dbReference type="EMBL" id="ACJW02000008">
    <property type="protein sequence ID" value="EEP66554.1"/>
    <property type="molecule type" value="Genomic_DNA"/>
</dbReference>
<keyword evidence="2" id="KW-1185">Reference proteome</keyword>
<accession>C4GML9</accession>
<evidence type="ECO:0000313" key="1">
    <source>
        <dbReference type="EMBL" id="EEP66554.1"/>
    </source>
</evidence>
<reference evidence="1" key="1">
    <citation type="submission" date="2009-04" db="EMBL/GenBank/DDBJ databases">
        <authorList>
            <person name="Weinstock G."/>
            <person name="Sodergren E."/>
            <person name="Clifton S."/>
            <person name="Fulton L."/>
            <person name="Fulton B."/>
            <person name="Courtney L."/>
            <person name="Fronick C."/>
            <person name="Harrison M."/>
            <person name="Strong C."/>
            <person name="Farmer C."/>
            <person name="Delahaunty K."/>
            <person name="Markovic C."/>
            <person name="Hall O."/>
            <person name="Minx P."/>
            <person name="Tomlinson C."/>
            <person name="Mitreva M."/>
            <person name="Nelson J."/>
            <person name="Hou S."/>
            <person name="Wollam A."/>
            <person name="Pepin K.H."/>
            <person name="Johnson M."/>
            <person name="Bhonagiri V."/>
            <person name="Nash W.E."/>
            <person name="Warren W."/>
            <person name="Chinwalla A."/>
            <person name="Mardis E.R."/>
            <person name="Wilson R.K."/>
        </authorList>
    </citation>
    <scope>NUCLEOTIDE SEQUENCE [LARGE SCALE GENOMIC DNA]</scope>
    <source>
        <strain evidence="1">ATCC 51147</strain>
    </source>
</reference>
<evidence type="ECO:0000313" key="2">
    <source>
        <dbReference type="Proteomes" id="UP000003009"/>
    </source>
</evidence>
<dbReference type="AlphaFoldDB" id="C4GML9"/>
<gene>
    <name evidence="1" type="ORF">GCWU000324_02953</name>
</gene>